<dbReference type="SUPFAM" id="SSF100895">
    <property type="entry name" value="Kazal-type serine protease inhibitors"/>
    <property type="match status" value="2"/>
</dbReference>
<keyword evidence="8" id="KW-1185">Reference proteome</keyword>
<dbReference type="Gene3D" id="3.30.60.30">
    <property type="match status" value="2"/>
</dbReference>
<evidence type="ECO:0000256" key="4">
    <source>
        <dbReference type="SAM" id="SignalP"/>
    </source>
</evidence>
<keyword evidence="3" id="KW-1015">Disulfide bond</keyword>
<keyword evidence="4" id="KW-0732">Signal</keyword>
<dbReference type="AlphaFoldDB" id="A0A485KMN9"/>
<name>A0A485KMN9_9STRA</name>
<dbReference type="InterPro" id="IPR036058">
    <property type="entry name" value="Kazal_dom_sf"/>
</dbReference>
<dbReference type="PANTHER" id="PTHR10913">
    <property type="entry name" value="FOLLISTATIN-RELATED"/>
    <property type="match status" value="1"/>
</dbReference>
<gene>
    <name evidence="7" type="primary">Aste57867_9395</name>
    <name evidence="6" type="ORF">As57867_009359</name>
    <name evidence="7" type="ORF">ASTE57867_9395</name>
</gene>
<dbReference type="GO" id="GO:0030154">
    <property type="term" value="P:cell differentiation"/>
    <property type="evidence" value="ECO:0007669"/>
    <property type="project" value="TreeGrafter"/>
</dbReference>
<dbReference type="InterPro" id="IPR050653">
    <property type="entry name" value="Prot_Inhib_GrowthFact_Antg"/>
</dbReference>
<dbReference type="OrthoDB" id="61562at2759"/>
<dbReference type="CDD" id="cd00104">
    <property type="entry name" value="KAZAL_FS"/>
    <property type="match status" value="2"/>
</dbReference>
<feature type="domain" description="Kazal-like" evidence="5">
    <location>
        <begin position="15"/>
        <end position="67"/>
    </location>
</feature>
<dbReference type="InterPro" id="IPR002350">
    <property type="entry name" value="Kazal_dom"/>
</dbReference>
<evidence type="ECO:0000256" key="2">
    <source>
        <dbReference type="ARBA" id="ARBA00022900"/>
    </source>
</evidence>
<evidence type="ECO:0000256" key="1">
    <source>
        <dbReference type="ARBA" id="ARBA00022690"/>
    </source>
</evidence>
<keyword evidence="2" id="KW-0722">Serine protease inhibitor</keyword>
<dbReference type="EMBL" id="VJMH01005139">
    <property type="protein sequence ID" value="KAF0700076.1"/>
    <property type="molecule type" value="Genomic_DNA"/>
</dbReference>
<dbReference type="Pfam" id="PF00050">
    <property type="entry name" value="Kazal_1"/>
    <property type="match status" value="1"/>
</dbReference>
<dbReference type="PROSITE" id="PS51465">
    <property type="entry name" value="KAZAL_2"/>
    <property type="match status" value="2"/>
</dbReference>
<organism evidence="7 8">
    <name type="scientific">Aphanomyces stellatus</name>
    <dbReference type="NCBI Taxonomy" id="120398"/>
    <lineage>
        <taxon>Eukaryota</taxon>
        <taxon>Sar</taxon>
        <taxon>Stramenopiles</taxon>
        <taxon>Oomycota</taxon>
        <taxon>Saprolegniomycetes</taxon>
        <taxon>Saprolegniales</taxon>
        <taxon>Verrucalvaceae</taxon>
        <taxon>Aphanomyces</taxon>
    </lineage>
</organism>
<evidence type="ECO:0000313" key="8">
    <source>
        <dbReference type="Proteomes" id="UP000332933"/>
    </source>
</evidence>
<reference evidence="7 8" key="1">
    <citation type="submission" date="2019-03" db="EMBL/GenBank/DDBJ databases">
        <authorList>
            <person name="Gaulin E."/>
            <person name="Dumas B."/>
        </authorList>
    </citation>
    <scope>NUCLEOTIDE SEQUENCE [LARGE SCALE GENOMIC DNA]</scope>
    <source>
        <strain evidence="7">CBS 568.67</strain>
    </source>
</reference>
<feature type="domain" description="Kazal-like" evidence="5">
    <location>
        <begin position="68"/>
        <end position="112"/>
    </location>
</feature>
<evidence type="ECO:0000313" key="6">
    <source>
        <dbReference type="EMBL" id="KAF0700076.1"/>
    </source>
</evidence>
<evidence type="ECO:0000256" key="3">
    <source>
        <dbReference type="ARBA" id="ARBA00023157"/>
    </source>
</evidence>
<proteinExistence type="predicted"/>
<feature type="signal peptide" evidence="4">
    <location>
        <begin position="1"/>
        <end position="19"/>
    </location>
</feature>
<accession>A0A485KMN9</accession>
<protein>
    <submittedName>
        <fullName evidence="7">Aste57867_9395 protein</fullName>
    </submittedName>
</protein>
<dbReference type="Pfam" id="PF07648">
    <property type="entry name" value="Kazal_2"/>
    <property type="match status" value="1"/>
</dbReference>
<feature type="chain" id="PRO_5036116126" evidence="4">
    <location>
        <begin position="20"/>
        <end position="113"/>
    </location>
</feature>
<dbReference type="GO" id="GO:0005576">
    <property type="term" value="C:extracellular region"/>
    <property type="evidence" value="ECO:0007669"/>
    <property type="project" value="TreeGrafter"/>
</dbReference>
<dbReference type="Proteomes" id="UP000332933">
    <property type="component" value="Unassembled WGS sequence"/>
</dbReference>
<sequence length="113" mass="12073">MQGPSFLIACLALSSVVAARCPIPSCLEILNPVCGNNNQTYSNLCLLNQAACDDSTLRLNSYGACETSKCVLGCFEILDSVCGSNGVTYDNQCFLEHAACLDNSIEQVDCDTY</sequence>
<dbReference type="EMBL" id="CAADRA010005160">
    <property type="protein sequence ID" value="VFT86275.1"/>
    <property type="molecule type" value="Genomic_DNA"/>
</dbReference>
<dbReference type="SMART" id="SM00280">
    <property type="entry name" value="KAZAL"/>
    <property type="match status" value="2"/>
</dbReference>
<keyword evidence="1" id="KW-0646">Protease inhibitor</keyword>
<evidence type="ECO:0000259" key="5">
    <source>
        <dbReference type="PROSITE" id="PS51465"/>
    </source>
</evidence>
<evidence type="ECO:0000313" key="7">
    <source>
        <dbReference type="EMBL" id="VFT86275.1"/>
    </source>
</evidence>
<dbReference type="PANTHER" id="PTHR10913:SF45">
    <property type="entry name" value="FOLLISTATIN, ISOFORM A-RELATED"/>
    <property type="match status" value="1"/>
</dbReference>
<reference evidence="6" key="2">
    <citation type="submission" date="2019-06" db="EMBL/GenBank/DDBJ databases">
        <title>Genomics analysis of Aphanomyces spp. identifies a new class of oomycete effector associated with host adaptation.</title>
        <authorList>
            <person name="Gaulin E."/>
        </authorList>
    </citation>
    <scope>NUCLEOTIDE SEQUENCE</scope>
    <source>
        <strain evidence="6">CBS 578.67</strain>
    </source>
</reference>